<evidence type="ECO:0000313" key="3">
    <source>
        <dbReference type="EMBL" id="CAF3568938.1"/>
    </source>
</evidence>
<dbReference type="Proteomes" id="UP000663874">
    <property type="component" value="Unassembled WGS sequence"/>
</dbReference>
<evidence type="ECO:0000313" key="1">
    <source>
        <dbReference type="EMBL" id="CAF0788853.1"/>
    </source>
</evidence>
<evidence type="ECO:0000313" key="4">
    <source>
        <dbReference type="Proteomes" id="UP000663889"/>
    </source>
</evidence>
<gene>
    <name evidence="3" type="ORF">FNK824_LOCUS1843</name>
    <name evidence="1" type="ORF">RFH988_LOCUS3317</name>
    <name evidence="2" type="ORF">SEV965_LOCUS3112</name>
</gene>
<protein>
    <submittedName>
        <fullName evidence="2">Uncharacterized protein</fullName>
    </submittedName>
</protein>
<dbReference type="Proteomes" id="UP000663889">
    <property type="component" value="Unassembled WGS sequence"/>
</dbReference>
<proteinExistence type="predicted"/>
<dbReference type="Proteomes" id="UP000663882">
    <property type="component" value="Unassembled WGS sequence"/>
</dbReference>
<name>A0A813W7S2_9BILA</name>
<dbReference type="AlphaFoldDB" id="A0A813W7S2"/>
<dbReference type="EMBL" id="CAJNOU010000078">
    <property type="protein sequence ID" value="CAF0851151.1"/>
    <property type="molecule type" value="Genomic_DNA"/>
</dbReference>
<reference evidence="2" key="1">
    <citation type="submission" date="2021-02" db="EMBL/GenBank/DDBJ databases">
        <authorList>
            <person name="Nowell W R."/>
        </authorList>
    </citation>
    <scope>NUCLEOTIDE SEQUENCE</scope>
</reference>
<sequence>MKYLIYSYDELILMNKNVKTIKHIYLCRNNLSFNGENLSGNYLNESVLTETIFLSTTYYYLNLANYYITLIRLENIENFFPLNILKNNLNEFYSLTILDLNNI</sequence>
<accession>A0A813W7S2</accession>
<comment type="caution">
    <text evidence="2">The sequence shown here is derived from an EMBL/GenBank/DDBJ whole genome shotgun (WGS) entry which is preliminary data.</text>
</comment>
<dbReference type="EMBL" id="CAJOBE010000102">
    <property type="protein sequence ID" value="CAF3568938.1"/>
    <property type="molecule type" value="Genomic_DNA"/>
</dbReference>
<evidence type="ECO:0000313" key="2">
    <source>
        <dbReference type="EMBL" id="CAF0851151.1"/>
    </source>
</evidence>
<dbReference type="EMBL" id="CAJNOO010000078">
    <property type="protein sequence ID" value="CAF0788853.1"/>
    <property type="molecule type" value="Genomic_DNA"/>
</dbReference>
<organism evidence="2 4">
    <name type="scientific">Rotaria sordida</name>
    <dbReference type="NCBI Taxonomy" id="392033"/>
    <lineage>
        <taxon>Eukaryota</taxon>
        <taxon>Metazoa</taxon>
        <taxon>Spiralia</taxon>
        <taxon>Gnathifera</taxon>
        <taxon>Rotifera</taxon>
        <taxon>Eurotatoria</taxon>
        <taxon>Bdelloidea</taxon>
        <taxon>Philodinida</taxon>
        <taxon>Philodinidae</taxon>
        <taxon>Rotaria</taxon>
    </lineage>
</organism>